<evidence type="ECO:0000256" key="3">
    <source>
        <dbReference type="SAM" id="MobiDB-lite"/>
    </source>
</evidence>
<feature type="transmembrane region" description="Helical" evidence="4">
    <location>
        <begin position="23"/>
        <end position="42"/>
    </location>
</feature>
<evidence type="ECO:0000313" key="6">
    <source>
        <dbReference type="Proteomes" id="UP000594454"/>
    </source>
</evidence>
<dbReference type="FunCoup" id="A0A7R8U9Q4">
    <property type="interactions" value="52"/>
</dbReference>
<dbReference type="EMBL" id="LR899009">
    <property type="protein sequence ID" value="CAD7076719.1"/>
    <property type="molecule type" value="Genomic_DNA"/>
</dbReference>
<keyword evidence="1 2" id="KW-0193">Cuticle</keyword>
<name>A0A7R8U9Q4_HERIL</name>
<keyword evidence="4" id="KW-1133">Transmembrane helix</keyword>
<evidence type="ECO:0000256" key="4">
    <source>
        <dbReference type="SAM" id="Phobius"/>
    </source>
</evidence>
<accession>A0A7R8U9Q4</accession>
<dbReference type="Proteomes" id="UP000594454">
    <property type="component" value="Chromosome 1"/>
</dbReference>
<dbReference type="OrthoDB" id="6368834at2759"/>
<evidence type="ECO:0000313" key="5">
    <source>
        <dbReference type="EMBL" id="CAD7076719.1"/>
    </source>
</evidence>
<dbReference type="InterPro" id="IPR031311">
    <property type="entry name" value="CHIT_BIND_RR_consensus"/>
</dbReference>
<dbReference type="AlphaFoldDB" id="A0A7R8U9Q4"/>
<gene>
    <name evidence="5" type="ORF">HERILL_LOCUS119</name>
</gene>
<feature type="region of interest" description="Disordered" evidence="3">
    <location>
        <begin position="135"/>
        <end position="184"/>
    </location>
</feature>
<proteinExistence type="predicted"/>
<keyword evidence="4" id="KW-0472">Membrane</keyword>
<evidence type="ECO:0000256" key="1">
    <source>
        <dbReference type="ARBA" id="ARBA00022460"/>
    </source>
</evidence>
<feature type="compositionally biased region" description="Low complexity" evidence="3">
    <location>
        <begin position="160"/>
        <end position="184"/>
    </location>
</feature>
<dbReference type="GO" id="GO:0062129">
    <property type="term" value="C:chitin-based extracellular matrix"/>
    <property type="evidence" value="ECO:0007669"/>
    <property type="project" value="TreeGrafter"/>
</dbReference>
<dbReference type="PROSITE" id="PS51155">
    <property type="entry name" value="CHIT_BIND_RR_2"/>
    <property type="match status" value="1"/>
</dbReference>
<dbReference type="Pfam" id="PF00379">
    <property type="entry name" value="Chitin_bind_4"/>
    <property type="match status" value="1"/>
</dbReference>
<organism evidence="5 6">
    <name type="scientific">Hermetia illucens</name>
    <name type="common">Black soldier fly</name>
    <dbReference type="NCBI Taxonomy" id="343691"/>
    <lineage>
        <taxon>Eukaryota</taxon>
        <taxon>Metazoa</taxon>
        <taxon>Ecdysozoa</taxon>
        <taxon>Arthropoda</taxon>
        <taxon>Hexapoda</taxon>
        <taxon>Insecta</taxon>
        <taxon>Pterygota</taxon>
        <taxon>Neoptera</taxon>
        <taxon>Endopterygota</taxon>
        <taxon>Diptera</taxon>
        <taxon>Brachycera</taxon>
        <taxon>Stratiomyomorpha</taxon>
        <taxon>Stratiomyidae</taxon>
        <taxon>Hermetiinae</taxon>
        <taxon>Hermetia</taxon>
    </lineage>
</organism>
<dbReference type="PROSITE" id="PS00233">
    <property type="entry name" value="CHIT_BIND_RR_1"/>
    <property type="match status" value="1"/>
</dbReference>
<dbReference type="InParanoid" id="A0A7R8U9Q4"/>
<dbReference type="InterPro" id="IPR000618">
    <property type="entry name" value="Insect_cuticle"/>
</dbReference>
<sequence>MFNKPASTLSLELPYLVKNLPCVINMFKCAVFCVIFFAAAFARPQSNDPTPIPIVAQYSNNAPDGSFNTTYETGNGIKVQNSGYIKRIHVPAHEDESGKLVEEHEEDIIVQVGSFSYTDTDGNVISLSYIADENGFQPTGDHLPKAPQPDQTESFARSVGQPQQQQFTQQPQPFSLQPQGQGQF</sequence>
<keyword evidence="6" id="KW-1185">Reference proteome</keyword>
<dbReference type="PANTHER" id="PTHR10380:SF241">
    <property type="entry name" value="CUTICULAR PROTEIN 47EG-RELATED"/>
    <property type="match status" value="1"/>
</dbReference>
<dbReference type="GO" id="GO:0008010">
    <property type="term" value="F:structural constituent of chitin-based larval cuticle"/>
    <property type="evidence" value="ECO:0007669"/>
    <property type="project" value="TreeGrafter"/>
</dbReference>
<keyword evidence="4" id="KW-0812">Transmembrane</keyword>
<dbReference type="InterPro" id="IPR050468">
    <property type="entry name" value="Cuticle_Struct_Prot"/>
</dbReference>
<dbReference type="PANTHER" id="PTHR10380">
    <property type="entry name" value="CUTICLE PROTEIN"/>
    <property type="match status" value="1"/>
</dbReference>
<protein>
    <submittedName>
        <fullName evidence="5">Uncharacterized protein</fullName>
    </submittedName>
</protein>
<reference evidence="5 6" key="1">
    <citation type="submission" date="2020-11" db="EMBL/GenBank/DDBJ databases">
        <authorList>
            <person name="Wallbank WR R."/>
            <person name="Pardo Diaz C."/>
            <person name="Kozak K."/>
            <person name="Martin S."/>
            <person name="Jiggins C."/>
            <person name="Moest M."/>
            <person name="Warren A I."/>
            <person name="Generalovic N T."/>
            <person name="Byers J.R.P. K."/>
            <person name="Montejo-Kovacevich G."/>
            <person name="Yen C E."/>
        </authorList>
    </citation>
    <scope>NUCLEOTIDE SEQUENCE [LARGE SCALE GENOMIC DNA]</scope>
</reference>
<evidence type="ECO:0000256" key="2">
    <source>
        <dbReference type="PROSITE-ProRule" id="PRU00497"/>
    </source>
</evidence>